<organism evidence="3 4">
    <name type="scientific">Apiospora marii</name>
    <dbReference type="NCBI Taxonomy" id="335849"/>
    <lineage>
        <taxon>Eukaryota</taxon>
        <taxon>Fungi</taxon>
        <taxon>Dikarya</taxon>
        <taxon>Ascomycota</taxon>
        <taxon>Pezizomycotina</taxon>
        <taxon>Sordariomycetes</taxon>
        <taxon>Xylariomycetidae</taxon>
        <taxon>Amphisphaeriales</taxon>
        <taxon>Apiosporaceae</taxon>
        <taxon>Apiospora</taxon>
    </lineage>
</organism>
<gene>
    <name evidence="3" type="ORF">PG991_009506</name>
</gene>
<dbReference type="Proteomes" id="UP001396898">
    <property type="component" value="Unassembled WGS sequence"/>
</dbReference>
<evidence type="ECO:0000313" key="3">
    <source>
        <dbReference type="EMBL" id="KAK8013235.1"/>
    </source>
</evidence>
<comment type="caution">
    <text evidence="3">The sequence shown here is derived from an EMBL/GenBank/DDBJ whole genome shotgun (WGS) entry which is preliminary data.</text>
</comment>
<feature type="region of interest" description="Disordered" evidence="1">
    <location>
        <begin position="70"/>
        <end position="116"/>
    </location>
</feature>
<reference evidence="3 4" key="1">
    <citation type="submission" date="2023-01" db="EMBL/GenBank/DDBJ databases">
        <title>Analysis of 21 Apiospora genomes using comparative genomics revels a genus with tremendous synthesis potential of carbohydrate active enzymes and secondary metabolites.</title>
        <authorList>
            <person name="Sorensen T."/>
        </authorList>
    </citation>
    <scope>NUCLEOTIDE SEQUENCE [LARGE SCALE GENOMIC DNA]</scope>
    <source>
        <strain evidence="3 4">CBS 20057</strain>
    </source>
</reference>
<keyword evidence="2" id="KW-0472">Membrane</keyword>
<feature type="region of interest" description="Disordered" evidence="1">
    <location>
        <begin position="226"/>
        <end position="267"/>
    </location>
</feature>
<feature type="compositionally biased region" description="Low complexity" evidence="1">
    <location>
        <begin position="233"/>
        <end position="257"/>
    </location>
</feature>
<keyword evidence="2" id="KW-1133">Transmembrane helix</keyword>
<proteinExistence type="predicted"/>
<protein>
    <recommendedName>
        <fullName evidence="5">Apple domain-containing protein</fullName>
    </recommendedName>
</protein>
<sequence>MGSKKARSETQSTKAITPTSPTAPNSAITLVTPSPASPLAVPCPHSDGTVPVCWDCVEAGHPSTGIAATAAGGKGDASVVSPLSEKKTQRKRSKASIFSKLSGGGSAHSTLQVHPPEPGKEVIVADYHHLSQPGLEVLAGPRVVDPQSKSYYKNNGTPTKTKRTDTENWDAESTTVRDHASSKSDKRRILGMSRKRFWLSALLIGLLVVVITVGVVVGMQQTGKFAKNTGAQSNSGSSTTPTSPTNPSATPSSTSAAPGGGTGPVTCPSANNSTYTLPDNGRVKFKIGCGYSRDGGDLQSTEAGTFLQCLQNCAQRTGCVGVSWINDGDAGSANNYCYTKQSMSGKIRTNNFAQSAEMVLG</sequence>
<feature type="region of interest" description="Disordered" evidence="1">
    <location>
        <begin position="146"/>
        <end position="186"/>
    </location>
</feature>
<keyword evidence="4" id="KW-1185">Reference proteome</keyword>
<feature type="compositionally biased region" description="Basic and acidic residues" evidence="1">
    <location>
        <begin position="175"/>
        <end position="186"/>
    </location>
</feature>
<evidence type="ECO:0008006" key="5">
    <source>
        <dbReference type="Google" id="ProtNLM"/>
    </source>
</evidence>
<evidence type="ECO:0000256" key="1">
    <source>
        <dbReference type="SAM" id="MobiDB-lite"/>
    </source>
</evidence>
<name>A0ABR1RK81_9PEZI</name>
<feature type="region of interest" description="Disordered" evidence="1">
    <location>
        <begin position="1"/>
        <end position="31"/>
    </location>
</feature>
<keyword evidence="2" id="KW-0812">Transmembrane</keyword>
<evidence type="ECO:0000313" key="4">
    <source>
        <dbReference type="Proteomes" id="UP001396898"/>
    </source>
</evidence>
<feature type="transmembrane region" description="Helical" evidence="2">
    <location>
        <begin position="197"/>
        <end position="219"/>
    </location>
</feature>
<dbReference type="EMBL" id="JAQQWI010000014">
    <property type="protein sequence ID" value="KAK8013235.1"/>
    <property type="molecule type" value="Genomic_DNA"/>
</dbReference>
<feature type="compositionally biased region" description="Polar residues" evidence="1">
    <location>
        <begin position="147"/>
        <end position="159"/>
    </location>
</feature>
<feature type="compositionally biased region" description="Polar residues" evidence="1">
    <location>
        <begin position="9"/>
        <end position="31"/>
    </location>
</feature>
<accession>A0ABR1RK81</accession>
<evidence type="ECO:0000256" key="2">
    <source>
        <dbReference type="SAM" id="Phobius"/>
    </source>
</evidence>
<dbReference type="Gene3D" id="3.50.4.10">
    <property type="entry name" value="Hepatocyte Growth Factor"/>
    <property type="match status" value="1"/>
</dbReference>